<proteinExistence type="predicted"/>
<reference evidence="2 3" key="1">
    <citation type="journal article" date="2021" name="Commun. Biol.">
        <title>The genome of Shorea leprosula (Dipterocarpaceae) highlights the ecological relevance of drought in aseasonal tropical rainforests.</title>
        <authorList>
            <person name="Ng K.K.S."/>
            <person name="Kobayashi M.J."/>
            <person name="Fawcett J.A."/>
            <person name="Hatakeyama M."/>
            <person name="Paape T."/>
            <person name="Ng C.H."/>
            <person name="Ang C.C."/>
            <person name="Tnah L.H."/>
            <person name="Lee C.T."/>
            <person name="Nishiyama T."/>
            <person name="Sese J."/>
            <person name="O'Brien M.J."/>
            <person name="Copetti D."/>
            <person name="Mohd Noor M.I."/>
            <person name="Ong R.C."/>
            <person name="Putra M."/>
            <person name="Sireger I.Z."/>
            <person name="Indrioko S."/>
            <person name="Kosugi Y."/>
            <person name="Izuno A."/>
            <person name="Isagi Y."/>
            <person name="Lee S.L."/>
            <person name="Shimizu K.K."/>
        </authorList>
    </citation>
    <scope>NUCLEOTIDE SEQUENCE [LARGE SCALE GENOMIC DNA]</scope>
    <source>
        <strain evidence="2">214</strain>
    </source>
</reference>
<dbReference type="AlphaFoldDB" id="A0AAV5L3C0"/>
<feature type="compositionally biased region" description="Polar residues" evidence="1">
    <location>
        <begin position="22"/>
        <end position="56"/>
    </location>
</feature>
<dbReference type="PANTHER" id="PTHR34072">
    <property type="entry name" value="ENZYMATIC POLYPROTEIN-RELATED"/>
    <property type="match status" value="1"/>
</dbReference>
<dbReference type="PANTHER" id="PTHR34072:SF44">
    <property type="entry name" value="RNA-DIRECTED DNA POLYMERASE"/>
    <property type="match status" value="1"/>
</dbReference>
<evidence type="ECO:0000256" key="1">
    <source>
        <dbReference type="SAM" id="MobiDB-lite"/>
    </source>
</evidence>
<feature type="region of interest" description="Disordered" evidence="1">
    <location>
        <begin position="127"/>
        <end position="158"/>
    </location>
</feature>
<evidence type="ECO:0000313" key="2">
    <source>
        <dbReference type="EMBL" id="GKV31622.1"/>
    </source>
</evidence>
<keyword evidence="3" id="KW-1185">Reference proteome</keyword>
<accession>A0AAV5L3C0</accession>
<gene>
    <name evidence="2" type="ORF">SLEP1_g40296</name>
</gene>
<comment type="caution">
    <text evidence="2">The sequence shown here is derived from an EMBL/GenBank/DDBJ whole genome shotgun (WGS) entry which is preliminary data.</text>
</comment>
<organism evidence="2 3">
    <name type="scientific">Rubroshorea leprosula</name>
    <dbReference type="NCBI Taxonomy" id="152421"/>
    <lineage>
        <taxon>Eukaryota</taxon>
        <taxon>Viridiplantae</taxon>
        <taxon>Streptophyta</taxon>
        <taxon>Embryophyta</taxon>
        <taxon>Tracheophyta</taxon>
        <taxon>Spermatophyta</taxon>
        <taxon>Magnoliopsida</taxon>
        <taxon>eudicotyledons</taxon>
        <taxon>Gunneridae</taxon>
        <taxon>Pentapetalae</taxon>
        <taxon>rosids</taxon>
        <taxon>malvids</taxon>
        <taxon>Malvales</taxon>
        <taxon>Dipterocarpaceae</taxon>
        <taxon>Rubroshorea</taxon>
    </lineage>
</organism>
<sequence>MKGVYKEQCNALGMVRKPFSPYSKTYNSSWRNQPNFSWKNDQNHPTSSNNTWNSEVQPPRSYPTHQYDARPDRNPLEETLKAFMEAQNKTDQRFDSILTQESTSNSENIKGVNTITTCTSKVIEPFQKSPKLKDATPSSHEDEPLKEPEKEVPTRLPFPQALKTGKISDNQDTQFEVKSESKFSLILGRPFLAIANALINCRNGLMKLSFGNMTLEVNIFHVGKQPQEDDEYKQKKFWQPCFEELPCEREQPKPSSLETPKVELSPLPEGLKHAFLGPGDTFPVIISSKLSAEQEEKLIHILKEHKSALGWTIADIKGIVLGHIVSERGIEVDRAKIELISKLPTPRTDAKARLIRWILLLQEFDLTIKDKKGVENVVADHLSRLEFNDSNIESSPIQDDFPDEHLFFVSQVPWYAHIVNYLVSREIPSNWSA</sequence>
<dbReference type="EMBL" id="BPVZ01000092">
    <property type="protein sequence ID" value="GKV31622.1"/>
    <property type="molecule type" value="Genomic_DNA"/>
</dbReference>
<protein>
    <submittedName>
        <fullName evidence="2">Uncharacterized protein</fullName>
    </submittedName>
</protein>
<evidence type="ECO:0000313" key="3">
    <source>
        <dbReference type="Proteomes" id="UP001054252"/>
    </source>
</evidence>
<feature type="region of interest" description="Disordered" evidence="1">
    <location>
        <begin position="18"/>
        <end position="72"/>
    </location>
</feature>
<feature type="compositionally biased region" description="Basic and acidic residues" evidence="1">
    <location>
        <begin position="131"/>
        <end position="153"/>
    </location>
</feature>
<name>A0AAV5L3C0_9ROSI</name>
<dbReference type="Proteomes" id="UP001054252">
    <property type="component" value="Unassembled WGS sequence"/>
</dbReference>